<dbReference type="RefSeq" id="WP_003964224.1">
    <property type="nucleotide sequence ID" value="NC_010572.1"/>
</dbReference>
<dbReference type="InterPro" id="IPR035906">
    <property type="entry name" value="MetI-like_sf"/>
</dbReference>
<keyword evidence="4 7" id="KW-0812">Transmembrane</keyword>
<feature type="transmembrane region" description="Helical" evidence="7">
    <location>
        <begin position="178"/>
        <end position="198"/>
    </location>
</feature>
<feature type="transmembrane region" description="Helical" evidence="7">
    <location>
        <begin position="12"/>
        <end position="30"/>
    </location>
</feature>
<dbReference type="InterPro" id="IPR045621">
    <property type="entry name" value="BPD_transp_1_N"/>
</dbReference>
<accession>B1VQ87</accession>
<evidence type="ECO:0000259" key="8">
    <source>
        <dbReference type="PROSITE" id="PS50928"/>
    </source>
</evidence>
<dbReference type="AlphaFoldDB" id="B1VQ87"/>
<gene>
    <name evidence="9" type="ordered locus">SGR_359</name>
</gene>
<feature type="transmembrane region" description="Helical" evidence="7">
    <location>
        <begin position="240"/>
        <end position="262"/>
    </location>
</feature>
<dbReference type="PANTHER" id="PTHR43163:SF6">
    <property type="entry name" value="DIPEPTIDE TRANSPORT SYSTEM PERMEASE PROTEIN DPPB-RELATED"/>
    <property type="match status" value="1"/>
</dbReference>
<evidence type="ECO:0000256" key="2">
    <source>
        <dbReference type="ARBA" id="ARBA00022448"/>
    </source>
</evidence>
<dbReference type="SUPFAM" id="SSF161098">
    <property type="entry name" value="MetI-like"/>
    <property type="match status" value="1"/>
</dbReference>
<keyword evidence="5 7" id="KW-1133">Transmembrane helix</keyword>
<comment type="subcellular location">
    <subcellularLocation>
        <location evidence="1 7">Cell membrane</location>
        <topology evidence="1 7">Multi-pass membrane protein</topology>
    </subcellularLocation>
</comment>
<dbReference type="Pfam" id="PF00528">
    <property type="entry name" value="BPD_transp_1"/>
    <property type="match status" value="1"/>
</dbReference>
<dbReference type="PROSITE" id="PS50928">
    <property type="entry name" value="ABC_TM1"/>
    <property type="match status" value="1"/>
</dbReference>
<dbReference type="eggNOG" id="COG0601">
    <property type="taxonomic scope" value="Bacteria"/>
</dbReference>
<organism evidence="9 10">
    <name type="scientific">Streptomyces griseus subsp. griseus (strain JCM 4626 / CBS 651.72 / NBRC 13350 / KCC S-0626 / ISP 5235)</name>
    <dbReference type="NCBI Taxonomy" id="455632"/>
    <lineage>
        <taxon>Bacteria</taxon>
        <taxon>Bacillati</taxon>
        <taxon>Actinomycetota</taxon>
        <taxon>Actinomycetes</taxon>
        <taxon>Kitasatosporales</taxon>
        <taxon>Streptomycetaceae</taxon>
        <taxon>Streptomyces</taxon>
    </lineage>
</organism>
<evidence type="ECO:0000256" key="5">
    <source>
        <dbReference type="ARBA" id="ARBA00022989"/>
    </source>
</evidence>
<dbReference type="PANTHER" id="PTHR43163">
    <property type="entry name" value="DIPEPTIDE TRANSPORT SYSTEM PERMEASE PROTEIN DPPB-RELATED"/>
    <property type="match status" value="1"/>
</dbReference>
<dbReference type="KEGG" id="sgr:SGR_359"/>
<dbReference type="GO" id="GO:0055085">
    <property type="term" value="P:transmembrane transport"/>
    <property type="evidence" value="ECO:0007669"/>
    <property type="project" value="InterPro"/>
</dbReference>
<dbReference type="Pfam" id="PF19300">
    <property type="entry name" value="BPD_transp_1_N"/>
    <property type="match status" value="1"/>
</dbReference>
<keyword evidence="2 7" id="KW-0813">Transport</keyword>
<keyword evidence="6 7" id="KW-0472">Membrane</keyword>
<evidence type="ECO:0000256" key="6">
    <source>
        <dbReference type="ARBA" id="ARBA00023136"/>
    </source>
</evidence>
<evidence type="ECO:0000313" key="9">
    <source>
        <dbReference type="EMBL" id="BAG17188.1"/>
    </source>
</evidence>
<evidence type="ECO:0000313" key="10">
    <source>
        <dbReference type="Proteomes" id="UP000001685"/>
    </source>
</evidence>
<sequence length="315" mass="33437">MLTFTLRRALHMLPVILGVTIATFGLGQIIPGDQASALLGPTASEADRQALREDLGLDEPAVSRYFTYLGSLFDGDLGRSLSFGRPVSEVLSDRLLNTLLLSGTAIVLAAVVGVAIGTWAAQKPGSHRDRSLTVGVLFFNSVPSFWFGLVLIIVFSLQLRMLPATGMTSIGGGGALDVAAHMVLPVITLAAWSLAVIARMTRSSVLEVIGNDYVRTARSRGVGEFRVIVRHVLPNAMPSVITVIGLQAGFLLSGAVLTETVFSWPGIGLALHQAISARDIPLVQGGILVIAIAFVLINFLVDVLQAYFNPKIKLA</sequence>
<feature type="transmembrane region" description="Helical" evidence="7">
    <location>
        <begin position="99"/>
        <end position="120"/>
    </location>
</feature>
<dbReference type="PATRIC" id="fig|455632.4.peg.339"/>
<dbReference type="Gene3D" id="1.10.3720.10">
    <property type="entry name" value="MetI-like"/>
    <property type="match status" value="1"/>
</dbReference>
<feature type="transmembrane region" description="Helical" evidence="7">
    <location>
        <begin position="132"/>
        <end position="158"/>
    </location>
</feature>
<evidence type="ECO:0000256" key="1">
    <source>
        <dbReference type="ARBA" id="ARBA00004651"/>
    </source>
</evidence>
<dbReference type="InterPro" id="IPR000515">
    <property type="entry name" value="MetI-like"/>
</dbReference>
<dbReference type="Proteomes" id="UP000001685">
    <property type="component" value="Chromosome"/>
</dbReference>
<dbReference type="EMBL" id="AP009493">
    <property type="protein sequence ID" value="BAG17188.1"/>
    <property type="molecule type" value="Genomic_DNA"/>
</dbReference>
<dbReference type="CDD" id="cd06261">
    <property type="entry name" value="TM_PBP2"/>
    <property type="match status" value="1"/>
</dbReference>
<evidence type="ECO:0000256" key="7">
    <source>
        <dbReference type="RuleBase" id="RU363032"/>
    </source>
</evidence>
<keyword evidence="3" id="KW-1003">Cell membrane</keyword>
<proteinExistence type="inferred from homology"/>
<evidence type="ECO:0000256" key="4">
    <source>
        <dbReference type="ARBA" id="ARBA00022692"/>
    </source>
</evidence>
<dbReference type="HOGENOM" id="CLU_036879_0_0_11"/>
<reference evidence="10" key="1">
    <citation type="journal article" date="2008" name="J. Bacteriol.">
        <title>Genome sequence of the streptomycin-producing microorganism Streptomyces griseus IFO 13350.</title>
        <authorList>
            <person name="Ohnishi Y."/>
            <person name="Ishikawa J."/>
            <person name="Hara H."/>
            <person name="Suzuki H."/>
            <person name="Ikenoya M."/>
            <person name="Ikeda H."/>
            <person name="Yamashita A."/>
            <person name="Hattori M."/>
            <person name="Horinouchi S."/>
        </authorList>
    </citation>
    <scope>NUCLEOTIDE SEQUENCE [LARGE SCALE GENOMIC DNA]</scope>
    <source>
        <strain evidence="10">JCM 4626 / NBRC 13350</strain>
    </source>
</reference>
<feature type="transmembrane region" description="Helical" evidence="7">
    <location>
        <begin position="282"/>
        <end position="304"/>
    </location>
</feature>
<name>B1VQ87_STRGG</name>
<feature type="domain" description="ABC transmembrane type-1" evidence="8">
    <location>
        <begin position="95"/>
        <end position="305"/>
    </location>
</feature>
<dbReference type="GO" id="GO:0005886">
    <property type="term" value="C:plasma membrane"/>
    <property type="evidence" value="ECO:0007669"/>
    <property type="project" value="UniProtKB-SubCell"/>
</dbReference>
<protein>
    <submittedName>
        <fullName evidence="9">Peptide ABC transporter permease protein</fullName>
    </submittedName>
</protein>
<evidence type="ECO:0000256" key="3">
    <source>
        <dbReference type="ARBA" id="ARBA00022475"/>
    </source>
</evidence>
<comment type="similarity">
    <text evidence="7">Belongs to the binding-protein-dependent transport system permease family.</text>
</comment>